<proteinExistence type="inferred from homology"/>
<dbReference type="GO" id="GO:0005874">
    <property type="term" value="C:microtubule"/>
    <property type="evidence" value="ECO:0007669"/>
    <property type="project" value="UniProtKB-KW"/>
</dbReference>
<dbReference type="Pfam" id="PF00225">
    <property type="entry name" value="Kinesin"/>
    <property type="match status" value="1"/>
</dbReference>
<dbReference type="Ensembl" id="ENSNNAT00000025539.1">
    <property type="protein sequence ID" value="ENSNNAP00000024360.1"/>
    <property type="gene ID" value="ENSNNAG00000013928.1"/>
</dbReference>
<dbReference type="Proteomes" id="UP000694559">
    <property type="component" value="Unplaced"/>
</dbReference>
<evidence type="ECO:0000256" key="4">
    <source>
        <dbReference type="ARBA" id="ARBA00022840"/>
    </source>
</evidence>
<dbReference type="SUPFAM" id="SSF52540">
    <property type="entry name" value="P-loop containing nucleoside triphosphate hydrolases"/>
    <property type="match status" value="1"/>
</dbReference>
<keyword evidence="6" id="KW-0206">Cytoskeleton</keyword>
<dbReference type="GeneTree" id="ENSGT00940000154801"/>
<dbReference type="PRINTS" id="PR00380">
    <property type="entry name" value="KINESINHEAVY"/>
</dbReference>
<keyword evidence="8" id="KW-0493">Microtubule</keyword>
<feature type="region of interest" description="Disordered" evidence="10">
    <location>
        <begin position="850"/>
        <end position="879"/>
    </location>
</feature>
<protein>
    <recommendedName>
        <fullName evidence="8">Kinesin-like protein</fullName>
    </recommendedName>
</protein>
<evidence type="ECO:0000256" key="2">
    <source>
        <dbReference type="ARBA" id="ARBA00022490"/>
    </source>
</evidence>
<dbReference type="InterPro" id="IPR019821">
    <property type="entry name" value="Kinesin_motor_CS"/>
</dbReference>
<evidence type="ECO:0000256" key="1">
    <source>
        <dbReference type="ARBA" id="ARBA00004245"/>
    </source>
</evidence>
<dbReference type="InterPro" id="IPR027417">
    <property type="entry name" value="P-loop_NTPase"/>
</dbReference>
<organism evidence="12 13">
    <name type="scientific">Naja naja</name>
    <name type="common">Indian cobra</name>
    <dbReference type="NCBI Taxonomy" id="35670"/>
    <lineage>
        <taxon>Eukaryota</taxon>
        <taxon>Metazoa</taxon>
        <taxon>Chordata</taxon>
        <taxon>Craniata</taxon>
        <taxon>Vertebrata</taxon>
        <taxon>Euteleostomi</taxon>
        <taxon>Lepidosauria</taxon>
        <taxon>Squamata</taxon>
        <taxon>Bifurcata</taxon>
        <taxon>Unidentata</taxon>
        <taxon>Episquamata</taxon>
        <taxon>Toxicofera</taxon>
        <taxon>Serpentes</taxon>
        <taxon>Colubroidea</taxon>
        <taxon>Elapidae</taxon>
        <taxon>Elapinae</taxon>
        <taxon>Naja</taxon>
    </lineage>
</organism>
<feature type="coiled-coil region" evidence="9">
    <location>
        <begin position="593"/>
        <end position="844"/>
    </location>
</feature>
<dbReference type="InterPro" id="IPR001752">
    <property type="entry name" value="Kinesin_motor_dom"/>
</dbReference>
<dbReference type="GO" id="GO:0008017">
    <property type="term" value="F:microtubule binding"/>
    <property type="evidence" value="ECO:0007669"/>
    <property type="project" value="InterPro"/>
</dbReference>
<comment type="subcellular location">
    <subcellularLocation>
        <location evidence="1">Cytoplasm</location>
        <location evidence="1">Cytoskeleton</location>
    </subcellularLocation>
</comment>
<dbReference type="InterPro" id="IPR036961">
    <property type="entry name" value="Kinesin_motor_dom_sf"/>
</dbReference>
<sequence>MADPAECNIKVMCRFRPLNDSEVIRGDKYIAKFQGEDTVVIASKPYAFDHVFQSHTSQEQVYNDCAKKIVKDVLEGYNGTIFAYGQTSSGKTHTMEGKLHDPDGMGIIPRIVQDIFNYIYSMDENLEFHIKVSYFEIYLDKIRDLLDVSKTNLSVHEDKNRVPYVKGCTERFVCSPDEVMDTIDEGKSNRHVAVTNMNEHSSRSHSIFLINVKQENTQTEQKLSGKLYLVDLAGSEKVSKTGAEGAVLDEAKNINKSLSALGNVISALAENSAYVPYRDSKMTRILQDSLGGNCRTTIVICCSPSSYNESETKSTLLFGQRAKTIKNTVCVNVELTAEQWKKKYEKEKEKNKTLRNTIQWLENELSRWRSGETVPLEEQFDKEKANLEAFAADKDIMVINDTPTPTIGVIGNFTDAERRKCEEEMAKVYKQLDDKDEEINQQSQLVEKLKTQMLDQEELLASTRRDQDNMQAELNRLQAENDASKEEVKEVLQALEELAVNYDQKSQEVEDKAKEYEILSEELNQKSITLASIDGELQKLKEMTNHQKKRATEMMASLLKDLAEIGIAVGNNDVKPEGTGMIDEEFTVARLYISKMKSEVKTMVKRCKQLESTQIESNKKMEENEKELAACQLRISQHEAKIKSLTEYLQNVEQKKRQLEESVDSLNDELVELHAQRKVHEMEKEHLNKVQTANEVKQAVEQQIQSHRETHQKQISSLRDEIEAKEKLITDLQDQNQKIILEQERLRLEHDKLKNVDQEKSKKLHELTVMQDRREQARQDLKGLEETVAKELQTLHNLRKLFVQDLATRVKKSAETDSDDTGGSAAQKQKISFLENNLEQLTKVHKQLVPQGGSCNRVGPSPRHRQRTLSRRRHPEESPARCRGLIGIRYWQETPQEIPQTQAVKDFEC</sequence>
<feature type="binding site" evidence="7">
    <location>
        <begin position="85"/>
        <end position="92"/>
    </location>
    <ligand>
        <name>ATP</name>
        <dbReference type="ChEBI" id="CHEBI:30616"/>
    </ligand>
</feature>
<dbReference type="GO" id="GO:0003777">
    <property type="term" value="F:microtubule motor activity"/>
    <property type="evidence" value="ECO:0007669"/>
    <property type="project" value="InterPro"/>
</dbReference>
<dbReference type="PANTHER" id="PTHR47968">
    <property type="entry name" value="CENTROMERE PROTEIN E"/>
    <property type="match status" value="1"/>
</dbReference>
<dbReference type="PROSITE" id="PS00411">
    <property type="entry name" value="KINESIN_MOTOR_1"/>
    <property type="match status" value="1"/>
</dbReference>
<keyword evidence="2" id="KW-0963">Cytoplasm</keyword>
<keyword evidence="4 7" id="KW-0067">ATP-binding</keyword>
<name>A0A8C6Y614_NAJNA</name>
<dbReference type="InterPro" id="IPR027640">
    <property type="entry name" value="Kinesin-like_fam"/>
</dbReference>
<feature type="domain" description="Kinesin motor" evidence="11">
    <location>
        <begin position="8"/>
        <end position="325"/>
    </location>
</feature>
<evidence type="ECO:0000256" key="9">
    <source>
        <dbReference type="SAM" id="Coils"/>
    </source>
</evidence>
<comment type="similarity">
    <text evidence="7 8">Belongs to the TRAFAC class myosin-kinesin ATPase superfamily. Kinesin family.</text>
</comment>
<evidence type="ECO:0000256" key="5">
    <source>
        <dbReference type="ARBA" id="ARBA00023054"/>
    </source>
</evidence>
<dbReference type="SMART" id="SM00129">
    <property type="entry name" value="KISc"/>
    <property type="match status" value="1"/>
</dbReference>
<evidence type="ECO:0000256" key="10">
    <source>
        <dbReference type="SAM" id="MobiDB-lite"/>
    </source>
</evidence>
<evidence type="ECO:0000256" key="6">
    <source>
        <dbReference type="ARBA" id="ARBA00023212"/>
    </source>
</evidence>
<evidence type="ECO:0000256" key="7">
    <source>
        <dbReference type="PROSITE-ProRule" id="PRU00283"/>
    </source>
</evidence>
<dbReference type="GO" id="GO:0005524">
    <property type="term" value="F:ATP binding"/>
    <property type="evidence" value="ECO:0007669"/>
    <property type="project" value="UniProtKB-UniRule"/>
</dbReference>
<dbReference type="AlphaFoldDB" id="A0A8C6Y614"/>
<evidence type="ECO:0000313" key="13">
    <source>
        <dbReference type="Proteomes" id="UP000694559"/>
    </source>
</evidence>
<dbReference type="Gene3D" id="6.10.250.1590">
    <property type="match status" value="1"/>
</dbReference>
<keyword evidence="5 9" id="KW-0175">Coiled coil</keyword>
<feature type="compositionally biased region" description="Basic residues" evidence="10">
    <location>
        <begin position="862"/>
        <end position="873"/>
    </location>
</feature>
<feature type="coiled-coil region" evidence="9">
    <location>
        <begin position="330"/>
        <end position="364"/>
    </location>
</feature>
<reference evidence="12" key="2">
    <citation type="submission" date="2025-09" db="UniProtKB">
        <authorList>
            <consortium name="Ensembl"/>
        </authorList>
    </citation>
    <scope>IDENTIFICATION</scope>
</reference>
<dbReference type="PROSITE" id="PS50067">
    <property type="entry name" value="KINESIN_MOTOR_2"/>
    <property type="match status" value="1"/>
</dbReference>
<accession>A0A8C6Y614</accession>
<evidence type="ECO:0000313" key="12">
    <source>
        <dbReference type="Ensembl" id="ENSNNAP00000024360.1"/>
    </source>
</evidence>
<evidence type="ECO:0000256" key="8">
    <source>
        <dbReference type="RuleBase" id="RU000394"/>
    </source>
</evidence>
<dbReference type="FunFam" id="3.40.850.10:FF:000009">
    <property type="entry name" value="Kinesin-like protein"/>
    <property type="match status" value="1"/>
</dbReference>
<keyword evidence="7 8" id="KW-0505">Motor protein</keyword>
<dbReference type="PANTHER" id="PTHR47968:SF68">
    <property type="entry name" value="KINESIN-LIKE PROTEIN"/>
    <property type="match status" value="1"/>
</dbReference>
<dbReference type="CDD" id="cd01369">
    <property type="entry name" value="KISc_KHC_KIF5"/>
    <property type="match status" value="1"/>
</dbReference>
<keyword evidence="13" id="KW-1185">Reference proteome</keyword>
<reference evidence="12" key="1">
    <citation type="submission" date="2025-08" db="UniProtKB">
        <authorList>
            <consortium name="Ensembl"/>
        </authorList>
    </citation>
    <scope>IDENTIFICATION</scope>
</reference>
<dbReference type="Gene3D" id="3.40.850.10">
    <property type="entry name" value="Kinesin motor domain"/>
    <property type="match status" value="1"/>
</dbReference>
<evidence type="ECO:0000256" key="3">
    <source>
        <dbReference type="ARBA" id="ARBA00022741"/>
    </source>
</evidence>
<keyword evidence="3 7" id="KW-0547">Nucleotide-binding</keyword>
<feature type="coiled-coil region" evidence="9">
    <location>
        <begin position="418"/>
        <end position="526"/>
    </location>
</feature>
<evidence type="ECO:0000259" key="11">
    <source>
        <dbReference type="PROSITE" id="PS50067"/>
    </source>
</evidence>
<dbReference type="GO" id="GO:0007018">
    <property type="term" value="P:microtubule-based movement"/>
    <property type="evidence" value="ECO:0007669"/>
    <property type="project" value="InterPro"/>
</dbReference>
<dbReference type="OrthoDB" id="3176171at2759"/>
<gene>
    <name evidence="12" type="primary">KIF5B</name>
</gene>